<dbReference type="Proteomes" id="UP000275408">
    <property type="component" value="Unassembled WGS sequence"/>
</dbReference>
<sequence length="164" mass="18919">MTETNKFIRNVIACKSLDERVRQRFLEKSKNLTLETTASIGRMFEATSLEINGINDNQNVSEKDEWCEFLEVFGKSTLFCQLDSGVYARVINTTQLRKIAPNALLRRHWFPIANTISNQRVMSPFQYDLKNKELDVNFYPDVIDNKQTPILSGKHCQALDLGQQ</sequence>
<accession>A0A3M6US61</accession>
<organism evidence="1 2">
    <name type="scientific">Pocillopora damicornis</name>
    <name type="common">Cauliflower coral</name>
    <name type="synonym">Millepora damicornis</name>
    <dbReference type="NCBI Taxonomy" id="46731"/>
    <lineage>
        <taxon>Eukaryota</taxon>
        <taxon>Metazoa</taxon>
        <taxon>Cnidaria</taxon>
        <taxon>Anthozoa</taxon>
        <taxon>Hexacorallia</taxon>
        <taxon>Scleractinia</taxon>
        <taxon>Astrocoeniina</taxon>
        <taxon>Pocilloporidae</taxon>
        <taxon>Pocillopora</taxon>
    </lineage>
</organism>
<protein>
    <submittedName>
        <fullName evidence="1">Uncharacterized protein</fullName>
    </submittedName>
</protein>
<reference evidence="1 2" key="1">
    <citation type="journal article" date="2018" name="Sci. Rep.">
        <title>Comparative analysis of the Pocillopora damicornis genome highlights role of immune system in coral evolution.</title>
        <authorList>
            <person name="Cunning R."/>
            <person name="Bay R.A."/>
            <person name="Gillette P."/>
            <person name="Baker A.C."/>
            <person name="Traylor-Knowles N."/>
        </authorList>
    </citation>
    <scope>NUCLEOTIDE SEQUENCE [LARGE SCALE GENOMIC DNA]</scope>
    <source>
        <strain evidence="1">RSMAS</strain>
        <tissue evidence="1">Whole animal</tissue>
    </source>
</reference>
<evidence type="ECO:0000313" key="2">
    <source>
        <dbReference type="Proteomes" id="UP000275408"/>
    </source>
</evidence>
<gene>
    <name evidence="1" type="ORF">pdam_00008849</name>
</gene>
<name>A0A3M6US61_POCDA</name>
<evidence type="ECO:0000313" key="1">
    <source>
        <dbReference type="EMBL" id="RMX56429.1"/>
    </source>
</evidence>
<dbReference type="EMBL" id="RCHS01000841">
    <property type="protein sequence ID" value="RMX56429.1"/>
    <property type="molecule type" value="Genomic_DNA"/>
</dbReference>
<feature type="non-terminal residue" evidence="1">
    <location>
        <position position="164"/>
    </location>
</feature>
<dbReference type="AlphaFoldDB" id="A0A3M6US61"/>
<comment type="caution">
    <text evidence="1">The sequence shown here is derived from an EMBL/GenBank/DDBJ whole genome shotgun (WGS) entry which is preliminary data.</text>
</comment>
<proteinExistence type="predicted"/>
<keyword evidence="2" id="KW-1185">Reference proteome</keyword>